<evidence type="ECO:0000313" key="6">
    <source>
        <dbReference type="Proteomes" id="UP000186079"/>
    </source>
</evidence>
<dbReference type="EMBL" id="JTAK01000002">
    <property type="protein sequence ID" value="KHO65299.1"/>
    <property type="molecule type" value="Genomic_DNA"/>
</dbReference>
<evidence type="ECO:0000256" key="1">
    <source>
        <dbReference type="ARBA" id="ARBA00008791"/>
    </source>
</evidence>
<evidence type="ECO:0000313" key="3">
    <source>
        <dbReference type="EMBL" id="KHO65299.1"/>
    </source>
</evidence>
<dbReference type="PATRIC" id="fig|706570.3.peg.392"/>
<dbReference type="PANTHER" id="PTHR31964">
    <property type="entry name" value="ADENINE NUCLEOTIDE ALPHA HYDROLASES-LIKE SUPERFAMILY PROTEIN"/>
    <property type="match status" value="1"/>
</dbReference>
<name>A0A0B2DE68_9PSED</name>
<sequence>MRNVLVAFDGSDSSKRAVQYLIDFAREHSATLNVHLLNVQQPPIVYGEYVTGELIERMEQSATSQAQHLLDWPAAQLQAAGITHSRHTAQGNIPEQIGLAVEKLSCDTVVMGTRGLGNFSGLLMGSVATRVVHEVPVPVLLVK</sequence>
<dbReference type="CDD" id="cd00293">
    <property type="entry name" value="USP-like"/>
    <property type="match status" value="1"/>
</dbReference>
<evidence type="ECO:0000259" key="2">
    <source>
        <dbReference type="Pfam" id="PF00582"/>
    </source>
</evidence>
<dbReference type="SUPFAM" id="SSF52402">
    <property type="entry name" value="Adenine nucleotide alpha hydrolases-like"/>
    <property type="match status" value="1"/>
</dbReference>
<accession>A0A0B2DE68</accession>
<evidence type="ECO:0000313" key="4">
    <source>
        <dbReference type="EMBL" id="SIP91081.1"/>
    </source>
</evidence>
<dbReference type="STRING" id="706570.PT85_04195"/>
<dbReference type="InterPro" id="IPR006015">
    <property type="entry name" value="Universal_stress_UspA"/>
</dbReference>
<dbReference type="Proteomes" id="UP000186079">
    <property type="component" value="Unassembled WGS sequence"/>
</dbReference>
<reference evidence="4 6" key="2">
    <citation type="submission" date="2017-01" db="EMBL/GenBank/DDBJ databases">
        <authorList>
            <person name="Mah S.A."/>
            <person name="Swanson W.J."/>
            <person name="Moy G.W."/>
            <person name="Vacquier V.D."/>
        </authorList>
    </citation>
    <scope>NUCLEOTIDE SEQUENCE [LARGE SCALE GENOMIC DNA]</scope>
    <source>
        <strain evidence="4 6">ATCC 29606</strain>
    </source>
</reference>
<keyword evidence="5" id="KW-1185">Reference proteome</keyword>
<reference evidence="3 5" key="1">
    <citation type="submission" date="2014-11" db="EMBL/GenBank/DDBJ databases">
        <title>Genome sequence of Pseudomonas tuomuerensis JCM 14085.</title>
        <authorList>
            <person name="Shin S.-K."/>
            <person name="Yi H."/>
        </authorList>
    </citation>
    <scope>NUCLEOTIDE SEQUENCE [LARGE SCALE GENOMIC DNA]</scope>
    <source>
        <strain evidence="3 5">JCM 14085</strain>
    </source>
</reference>
<dbReference type="OrthoDB" id="5795499at2"/>
<dbReference type="InterPro" id="IPR006016">
    <property type="entry name" value="UspA"/>
</dbReference>
<protein>
    <submittedName>
        <fullName evidence="3 4">Universal stress protein</fullName>
    </submittedName>
</protein>
<dbReference type="AlphaFoldDB" id="A0A0B2DE68"/>
<dbReference type="Proteomes" id="UP000030980">
    <property type="component" value="Unassembled WGS sequence"/>
</dbReference>
<dbReference type="InterPro" id="IPR014729">
    <property type="entry name" value="Rossmann-like_a/b/a_fold"/>
</dbReference>
<dbReference type="Gene3D" id="3.40.50.620">
    <property type="entry name" value="HUPs"/>
    <property type="match status" value="1"/>
</dbReference>
<evidence type="ECO:0000313" key="5">
    <source>
        <dbReference type="Proteomes" id="UP000030980"/>
    </source>
</evidence>
<proteinExistence type="inferred from homology"/>
<feature type="domain" description="UspA" evidence="2">
    <location>
        <begin position="1"/>
        <end position="143"/>
    </location>
</feature>
<accession>A0A0B3BX70</accession>
<dbReference type="RefSeq" id="WP_027591647.1">
    <property type="nucleotide sequence ID" value="NZ_FMUP01000001.1"/>
</dbReference>
<dbReference type="EMBL" id="FTMC01000001">
    <property type="protein sequence ID" value="SIP91081.1"/>
    <property type="molecule type" value="Genomic_DNA"/>
</dbReference>
<dbReference type="Pfam" id="PF00582">
    <property type="entry name" value="Usp"/>
    <property type="match status" value="1"/>
</dbReference>
<gene>
    <name evidence="3" type="ORF">PT85_04195</name>
    <name evidence="4" type="ORF">SAMN05421672_101273</name>
</gene>
<dbReference type="PRINTS" id="PR01438">
    <property type="entry name" value="UNVRSLSTRESS"/>
</dbReference>
<comment type="similarity">
    <text evidence="1">Belongs to the universal stress protein A family.</text>
</comment>
<dbReference type="PANTHER" id="PTHR31964:SF113">
    <property type="entry name" value="USPA DOMAIN-CONTAINING PROTEIN"/>
    <property type="match status" value="1"/>
</dbReference>
<organism evidence="3 5">
    <name type="scientific">Pseudomonas flexibilis</name>
    <dbReference type="NCBI Taxonomy" id="706570"/>
    <lineage>
        <taxon>Bacteria</taxon>
        <taxon>Pseudomonadati</taxon>
        <taxon>Pseudomonadota</taxon>
        <taxon>Gammaproteobacteria</taxon>
        <taxon>Pseudomonadales</taxon>
        <taxon>Pseudomonadaceae</taxon>
        <taxon>Pseudomonas</taxon>
    </lineage>
</organism>